<feature type="region of interest" description="Disordered" evidence="2">
    <location>
        <begin position="99"/>
        <end position="128"/>
    </location>
</feature>
<dbReference type="InterPro" id="IPR043472">
    <property type="entry name" value="Macro_dom-like"/>
</dbReference>
<dbReference type="Gene3D" id="3.40.220.10">
    <property type="entry name" value="Leucine Aminopeptidase, subunit E, domain 1"/>
    <property type="match status" value="1"/>
</dbReference>
<gene>
    <name evidence="4" type="ORF">OMM_10215</name>
</gene>
<dbReference type="SUPFAM" id="SSF52949">
    <property type="entry name" value="Macro domain-like"/>
    <property type="match status" value="1"/>
</dbReference>
<organism evidence="4 5">
    <name type="scientific">Candidatus Magnetoglobus multicellularis str. Araruama</name>
    <dbReference type="NCBI Taxonomy" id="890399"/>
    <lineage>
        <taxon>Bacteria</taxon>
        <taxon>Pseudomonadati</taxon>
        <taxon>Thermodesulfobacteriota</taxon>
        <taxon>Desulfobacteria</taxon>
        <taxon>Desulfobacterales</taxon>
        <taxon>Desulfobacteraceae</taxon>
        <taxon>Candidatus Magnetoglobus</taxon>
    </lineage>
</organism>
<dbReference type="AlphaFoldDB" id="A0A1V1P1I2"/>
<dbReference type="Proteomes" id="UP000189670">
    <property type="component" value="Unassembled WGS sequence"/>
</dbReference>
<evidence type="ECO:0000313" key="5">
    <source>
        <dbReference type="Proteomes" id="UP000189670"/>
    </source>
</evidence>
<dbReference type="InterPro" id="IPR050892">
    <property type="entry name" value="ADP-ribose_metab_enzymes"/>
</dbReference>
<dbReference type="InterPro" id="IPR002589">
    <property type="entry name" value="Macro_dom"/>
</dbReference>
<reference evidence="5" key="1">
    <citation type="submission" date="2012-11" db="EMBL/GenBank/DDBJ databases">
        <authorList>
            <person name="Lucero-Rivera Y.E."/>
            <person name="Tovar-Ramirez D."/>
        </authorList>
    </citation>
    <scope>NUCLEOTIDE SEQUENCE [LARGE SCALE GENOMIC DNA]</scope>
    <source>
        <strain evidence="5">Araruama</strain>
    </source>
</reference>
<evidence type="ECO:0000256" key="2">
    <source>
        <dbReference type="SAM" id="MobiDB-lite"/>
    </source>
</evidence>
<protein>
    <recommendedName>
        <fullName evidence="3">Macro domain-containing protein</fullName>
    </recommendedName>
</protein>
<dbReference type="GO" id="GO:0140291">
    <property type="term" value="P:peptidyl-glutamate ADP-deribosylation"/>
    <property type="evidence" value="ECO:0007669"/>
    <property type="project" value="TreeGrafter"/>
</dbReference>
<feature type="domain" description="Macro" evidence="3">
    <location>
        <begin position="1"/>
        <end position="109"/>
    </location>
</feature>
<sequence length="128" mass="14390">MIPGKMHVHEMTRLINPRLIINFPTKRHWRGKSRLDDIKSGLSDLIQVIQNKDIKSIALPPLGTGLGGLDWAIVKQLMQNAFQPLDDVRVVIFEPRGAPSAEKMAKNKKNPGNDPWKSSIDWSDISLS</sequence>
<name>A0A1V1P1I2_9BACT</name>
<proteinExistence type="predicted"/>
<evidence type="ECO:0000259" key="3">
    <source>
        <dbReference type="PROSITE" id="PS51154"/>
    </source>
</evidence>
<evidence type="ECO:0000313" key="4">
    <source>
        <dbReference type="EMBL" id="ETR68739.1"/>
    </source>
</evidence>
<dbReference type="PANTHER" id="PTHR12521">
    <property type="entry name" value="PROTEIN C6ORF130"/>
    <property type="match status" value="1"/>
</dbReference>
<dbReference type="PANTHER" id="PTHR12521:SF0">
    <property type="entry name" value="ADP-RIBOSE GLYCOHYDROLASE OARD1"/>
    <property type="match status" value="1"/>
</dbReference>
<dbReference type="EMBL" id="ATBP01000847">
    <property type="protein sequence ID" value="ETR68739.1"/>
    <property type="molecule type" value="Genomic_DNA"/>
</dbReference>
<comment type="caution">
    <text evidence="4">The sequence shown here is derived from an EMBL/GenBank/DDBJ whole genome shotgun (WGS) entry which is preliminary data.</text>
</comment>
<dbReference type="Pfam" id="PF01661">
    <property type="entry name" value="Macro"/>
    <property type="match status" value="1"/>
</dbReference>
<evidence type="ECO:0000256" key="1">
    <source>
        <dbReference type="ARBA" id="ARBA00035885"/>
    </source>
</evidence>
<dbReference type="PROSITE" id="PS51154">
    <property type="entry name" value="MACRO"/>
    <property type="match status" value="1"/>
</dbReference>
<accession>A0A1V1P1I2</accession>
<comment type="catalytic activity">
    <reaction evidence="1">
        <text>an N-(ADP-alpha-D-ribosyl)-thymidine in DNA + H2O = a thymidine in DNA + ADP-D-ribose</text>
        <dbReference type="Rhea" id="RHEA:71655"/>
        <dbReference type="Rhea" id="RHEA-COMP:13556"/>
        <dbReference type="Rhea" id="RHEA-COMP:18051"/>
        <dbReference type="ChEBI" id="CHEBI:15377"/>
        <dbReference type="ChEBI" id="CHEBI:57967"/>
        <dbReference type="ChEBI" id="CHEBI:137386"/>
        <dbReference type="ChEBI" id="CHEBI:191199"/>
    </reaction>
    <physiologicalReaction direction="left-to-right" evidence="1">
        <dbReference type="Rhea" id="RHEA:71656"/>
    </physiologicalReaction>
</comment>